<dbReference type="InterPro" id="IPR000601">
    <property type="entry name" value="PKD_dom"/>
</dbReference>
<dbReference type="SUPFAM" id="SSF56436">
    <property type="entry name" value="C-type lectin-like"/>
    <property type="match status" value="1"/>
</dbReference>
<dbReference type="CDD" id="cd03603">
    <property type="entry name" value="CLECT_VCBS"/>
    <property type="match status" value="1"/>
</dbReference>
<dbReference type="PROSITE" id="PS50041">
    <property type="entry name" value="C_TYPE_LECTIN_2"/>
    <property type="match status" value="1"/>
</dbReference>
<dbReference type="CDD" id="cd11304">
    <property type="entry name" value="Cadherin_repeat"/>
    <property type="match status" value="1"/>
</dbReference>
<evidence type="ECO:0000256" key="2">
    <source>
        <dbReference type="ARBA" id="ARBA00022525"/>
    </source>
</evidence>
<dbReference type="Pfam" id="PF17963">
    <property type="entry name" value="Big_9"/>
    <property type="match status" value="2"/>
</dbReference>
<dbReference type="CDD" id="cd00146">
    <property type="entry name" value="PKD"/>
    <property type="match status" value="1"/>
</dbReference>
<feature type="domain" description="C-type lectin" evidence="7">
    <location>
        <begin position="1030"/>
        <end position="1137"/>
    </location>
</feature>
<dbReference type="PANTHER" id="PTHR22801">
    <property type="entry name" value="LITHOSTATHINE"/>
    <property type="match status" value="1"/>
</dbReference>
<dbReference type="InterPro" id="IPR016187">
    <property type="entry name" value="CTDL_fold"/>
</dbReference>
<evidence type="ECO:0008006" key="12">
    <source>
        <dbReference type="Google" id="ProtNLM"/>
    </source>
</evidence>
<dbReference type="Gene3D" id="2.60.40.2810">
    <property type="match status" value="1"/>
</dbReference>
<keyword evidence="3" id="KW-0732">Signal</keyword>
<dbReference type="Pfam" id="PF00059">
    <property type="entry name" value="Lectin_C"/>
    <property type="match status" value="1"/>
</dbReference>
<dbReference type="InterPro" id="IPR035986">
    <property type="entry name" value="PKD_dom_sf"/>
</dbReference>
<feature type="non-terminal residue" evidence="10">
    <location>
        <position position="1"/>
    </location>
</feature>
<evidence type="ECO:0000259" key="7">
    <source>
        <dbReference type="PROSITE" id="PS50041"/>
    </source>
</evidence>
<evidence type="ECO:0000259" key="9">
    <source>
        <dbReference type="PROSITE" id="PS50853"/>
    </source>
</evidence>
<dbReference type="PROSITE" id="PS50853">
    <property type="entry name" value="FN3"/>
    <property type="match status" value="1"/>
</dbReference>
<comment type="caution">
    <text evidence="10">The sequence shown here is derived from an EMBL/GenBank/DDBJ whole genome shotgun (WGS) entry which is preliminary data.</text>
</comment>
<sequence>IPSGGRLSYSTIAMFYAVFVLLCMLPLGAIADINKPPVATGQPKLSTKEDTKKSIGLSGKDPEKKKLTYAIVSQPSHGTLTLKDRTATYVPAKDYFSPAGQPDSFTFKVNDGLVDSAPATVTINVTPVNDKPIALSGNAIAVKNTPQEIALSATDVEGDALTYIPVKKTKKGGTVILKADKLVTYTPKKDFVGTDSFTFTVTDSKKAKSNAATITITVSAAKTITIKPFPEIPGTGSVAILALNPKIIAALTAEQRVYLESLVITANNHKLVSGGRVHWDKLGKVEADEISRKTRELFGNNAISDAITIEKNEWVLEYQDTITAKFKATNPFPWLTVKGWKATADALVNSLKAGVGVAKIAYSTAPITSSLGFTAKLGVADLAALQKKLDVVEGAAIALECTTFGLTLESLHDNSVEALTNILTEGGACLSSLADAENFHKFFEAKGVASNIDNGEHALAIIDFINFLIGLAPESPPTTALSGLLEILSAAINSQVIAAKYNEESLQDMLIAQSEAEAEINRVLNNQFAWYVKRLINARLTNLLVIKYVEADFGFIPDTPTAGVNIAFEAKATSTKGPITAYKWDFGDGTTEVSDGFTMKPTISHKYMKADTYTVKLTVMSSFVGLEAVVTKTIVVGEALDENPKDGIPDWWAAEYGVTDANADNDHDGLSNIGEYKAGTKPSGEGAHDTDGDGFTDGQEVDAGTSPLDKEIWPFIINASAGVGQVTLTWDNMQDAMQYTVCYATESIDDVNKCNAYNGTWVDATTSGVTVSGLQPGTPYYFRAVVFFNGDKRNQASNQVSATPTTNTTTTTSCGKPVKSILFKESFDGASIDTTKWDVDQTGGSAILLDGKLSVLGNGSSRFPVIQTKANPFPATGNFSFYCKAQYNHIGMSGDGACVAVEKMLTPNGSATGTYDGGNSLRIWGDGIGPSLYAGVFNGTNQIFQANSALDDQSHEYEFCVIGSQVIGYRDGVKVGEGTLPANWVRPTTIFIGNPVNGFGDWSTFDTDAVEVRELESGSVDNTGWTLNPTTGHYYKALDNCGNWEQCETAAKEVGAHLVVIEDQAENDWVANTFNVSATTYGYWIGYTDKAQEGVWKTVAGEIATYTNWGAGEPNNYMGYSPTGENYAHMWGDRWNDLSLEPEGVMFVNQAIIERTAP</sequence>
<feature type="region of interest" description="Disordered" evidence="5">
    <location>
        <begin position="676"/>
        <end position="703"/>
    </location>
</feature>
<dbReference type="InterPro" id="IPR016186">
    <property type="entry name" value="C-type_lectin-like/link_sf"/>
</dbReference>
<dbReference type="SMART" id="SM00089">
    <property type="entry name" value="PKD"/>
    <property type="match status" value="1"/>
</dbReference>
<feature type="domain" description="PKD" evidence="8">
    <location>
        <begin position="551"/>
        <end position="622"/>
    </location>
</feature>
<feature type="transmembrane region" description="Helical" evidence="6">
    <location>
        <begin position="12"/>
        <end position="31"/>
    </location>
</feature>
<gene>
    <name evidence="10" type="ORF">BWK73_46830</name>
</gene>
<dbReference type="SUPFAM" id="SSF49265">
    <property type="entry name" value="Fibronectin type III"/>
    <property type="match status" value="1"/>
</dbReference>
<dbReference type="Proteomes" id="UP000192491">
    <property type="component" value="Unassembled WGS sequence"/>
</dbReference>
<name>A0A1Y1QA35_9GAMM</name>
<comment type="subcellular location">
    <subcellularLocation>
        <location evidence="1">Secreted</location>
    </subcellularLocation>
</comment>
<dbReference type="AlphaFoldDB" id="A0A1Y1QA35"/>
<dbReference type="InterPro" id="IPR059100">
    <property type="entry name" value="TSP3_bac"/>
</dbReference>
<accession>A0A1Y1QA35</accession>
<dbReference type="Gene3D" id="2.60.40.10">
    <property type="entry name" value="Immunoglobulins"/>
    <property type="match status" value="2"/>
</dbReference>
<evidence type="ECO:0000256" key="5">
    <source>
        <dbReference type="SAM" id="MobiDB-lite"/>
    </source>
</evidence>
<keyword evidence="4" id="KW-0106">Calcium</keyword>
<dbReference type="Gene3D" id="3.10.100.10">
    <property type="entry name" value="Mannose-Binding Protein A, subunit A"/>
    <property type="match status" value="1"/>
</dbReference>
<dbReference type="InterPro" id="IPR003961">
    <property type="entry name" value="FN3_dom"/>
</dbReference>
<evidence type="ECO:0000256" key="3">
    <source>
        <dbReference type="ARBA" id="ARBA00022729"/>
    </source>
</evidence>
<dbReference type="NCBIfam" id="NF012211">
    <property type="entry name" value="tand_rpt_95"/>
    <property type="match status" value="2"/>
</dbReference>
<evidence type="ECO:0000259" key="8">
    <source>
        <dbReference type="PROSITE" id="PS50093"/>
    </source>
</evidence>
<evidence type="ECO:0000256" key="1">
    <source>
        <dbReference type="ARBA" id="ARBA00004613"/>
    </source>
</evidence>
<keyword evidence="6" id="KW-0472">Membrane</keyword>
<dbReference type="Pfam" id="PF18884">
    <property type="entry name" value="TSP3_bac"/>
    <property type="match status" value="1"/>
</dbReference>
<feature type="region of interest" description="Disordered" evidence="5">
    <location>
        <begin position="38"/>
        <end position="58"/>
    </location>
</feature>
<keyword evidence="2" id="KW-0964">Secreted</keyword>
<dbReference type="Pfam" id="PF18911">
    <property type="entry name" value="PKD_4"/>
    <property type="match status" value="1"/>
</dbReference>
<dbReference type="InterPro" id="IPR022409">
    <property type="entry name" value="PKD/Chitinase_dom"/>
</dbReference>
<dbReference type="InterPro" id="IPR001304">
    <property type="entry name" value="C-type_lectin-like"/>
</dbReference>
<dbReference type="CDD" id="cd00063">
    <property type="entry name" value="FN3"/>
    <property type="match status" value="1"/>
</dbReference>
<evidence type="ECO:0000256" key="6">
    <source>
        <dbReference type="SAM" id="Phobius"/>
    </source>
</evidence>
<dbReference type="Gene3D" id="2.60.40.3440">
    <property type="match status" value="1"/>
</dbReference>
<dbReference type="SMART" id="SM00034">
    <property type="entry name" value="CLECT"/>
    <property type="match status" value="1"/>
</dbReference>
<evidence type="ECO:0000313" key="10">
    <source>
        <dbReference type="EMBL" id="OQX01207.1"/>
    </source>
</evidence>
<dbReference type="InterPro" id="IPR036116">
    <property type="entry name" value="FN3_sf"/>
</dbReference>
<evidence type="ECO:0000256" key="4">
    <source>
        <dbReference type="ARBA" id="ARBA00022837"/>
    </source>
</evidence>
<proteinExistence type="predicted"/>
<evidence type="ECO:0000313" key="11">
    <source>
        <dbReference type="Proteomes" id="UP000192491"/>
    </source>
</evidence>
<keyword evidence="6" id="KW-0812">Transmembrane</keyword>
<reference evidence="10 11" key="1">
    <citation type="submission" date="2017-01" db="EMBL/GenBank/DDBJ databases">
        <title>Novel large sulfur bacteria in the metagenomes of groundwater-fed chemosynthetic microbial mats in the Lake Huron basin.</title>
        <authorList>
            <person name="Sharrar A.M."/>
            <person name="Flood B.E."/>
            <person name="Bailey J.V."/>
            <person name="Jones D.S."/>
            <person name="Biddanda B."/>
            <person name="Ruberg S.A."/>
            <person name="Marcus D.N."/>
            <person name="Dick G.J."/>
        </authorList>
    </citation>
    <scope>NUCLEOTIDE SEQUENCE [LARGE SCALE GENOMIC DNA]</scope>
    <source>
        <strain evidence="10">A8</strain>
    </source>
</reference>
<dbReference type="EMBL" id="MTEJ01000598">
    <property type="protein sequence ID" value="OQX01207.1"/>
    <property type="molecule type" value="Genomic_DNA"/>
</dbReference>
<dbReference type="InterPro" id="IPR013783">
    <property type="entry name" value="Ig-like_fold"/>
</dbReference>
<organism evidence="10 11">
    <name type="scientific">Thiothrix lacustris</name>
    <dbReference type="NCBI Taxonomy" id="525917"/>
    <lineage>
        <taxon>Bacteria</taxon>
        <taxon>Pseudomonadati</taxon>
        <taxon>Pseudomonadota</taxon>
        <taxon>Gammaproteobacteria</taxon>
        <taxon>Thiotrichales</taxon>
        <taxon>Thiotrichaceae</taxon>
        <taxon>Thiothrix</taxon>
    </lineage>
</organism>
<protein>
    <recommendedName>
        <fullName evidence="12">PKD domain-containing protein</fullName>
    </recommendedName>
</protein>
<dbReference type="PANTHER" id="PTHR22801:SF63">
    <property type="entry name" value="C-TYPE LECTIN DOMAIN-CONTAINING PROTEIN"/>
    <property type="match status" value="1"/>
</dbReference>
<dbReference type="InterPro" id="IPR034007">
    <property type="entry name" value="CTLD_bac"/>
</dbReference>
<dbReference type="InterPro" id="IPR050801">
    <property type="entry name" value="Ca-Dep_Lectins_ImmuneDev"/>
</dbReference>
<dbReference type="PROSITE" id="PS50093">
    <property type="entry name" value="PKD"/>
    <property type="match status" value="1"/>
</dbReference>
<dbReference type="SUPFAM" id="SSF49299">
    <property type="entry name" value="PKD domain"/>
    <property type="match status" value="1"/>
</dbReference>
<feature type="domain" description="Fibronectin type-III" evidence="9">
    <location>
        <begin position="706"/>
        <end position="808"/>
    </location>
</feature>
<keyword evidence="6" id="KW-1133">Transmembrane helix</keyword>